<dbReference type="GO" id="GO:0005886">
    <property type="term" value="C:plasma membrane"/>
    <property type="evidence" value="ECO:0007669"/>
    <property type="project" value="TreeGrafter"/>
</dbReference>
<reference evidence="5" key="2">
    <citation type="submission" date="2025-08" db="UniProtKB">
        <authorList>
            <consortium name="Ensembl"/>
        </authorList>
    </citation>
    <scope>IDENTIFICATION</scope>
</reference>
<keyword evidence="3" id="KW-0472">Membrane</keyword>
<dbReference type="Proteomes" id="UP000472263">
    <property type="component" value="Chromosome 7"/>
</dbReference>
<evidence type="ECO:0000313" key="5">
    <source>
        <dbReference type="Ensembl" id="ENSMMDP00005000311.1"/>
    </source>
</evidence>
<organism evidence="5 6">
    <name type="scientific">Myripristis murdjan</name>
    <name type="common">pinecone soldierfish</name>
    <dbReference type="NCBI Taxonomy" id="586833"/>
    <lineage>
        <taxon>Eukaryota</taxon>
        <taxon>Metazoa</taxon>
        <taxon>Chordata</taxon>
        <taxon>Craniata</taxon>
        <taxon>Vertebrata</taxon>
        <taxon>Euteleostomi</taxon>
        <taxon>Actinopterygii</taxon>
        <taxon>Neopterygii</taxon>
        <taxon>Teleostei</taxon>
        <taxon>Neoteleostei</taxon>
        <taxon>Acanthomorphata</taxon>
        <taxon>Holocentriformes</taxon>
        <taxon>Holocentridae</taxon>
        <taxon>Myripristis</taxon>
    </lineage>
</organism>
<dbReference type="PANTHER" id="PTHR11860:SF87">
    <property type="entry name" value="CMRF35-LIKE MOLECULE 8"/>
    <property type="match status" value="1"/>
</dbReference>
<dbReference type="Gene3D" id="2.60.40.10">
    <property type="entry name" value="Immunoglobulins"/>
    <property type="match status" value="1"/>
</dbReference>
<dbReference type="GeneTree" id="ENSGT01100000264611"/>
<dbReference type="InterPro" id="IPR013106">
    <property type="entry name" value="Ig_V-set"/>
</dbReference>
<name>A0A667WTD5_9TELE</name>
<accession>A0A667WTD5</accession>
<dbReference type="InterPro" id="IPR013783">
    <property type="entry name" value="Ig-like_fold"/>
</dbReference>
<evidence type="ECO:0000256" key="1">
    <source>
        <dbReference type="ARBA" id="ARBA00004370"/>
    </source>
</evidence>
<sequence length="184" mass="19965">LWSWRPMCDAINTDIMFGESLVLKRTEGGHITVGCAFSWTKDKKKYFCKGTCRGGDILIETTQDRHQNGRYIIEDTKIGVFYVTITQLTKSDAGTYHCGVDRPIKIEVQDAATTTVVATAATTTTVVATAATAATKKATTTRKTATTSLLFTAPTQSVPPDSTTATTTVTGIAASMRHDFFFFS</sequence>
<keyword evidence="2" id="KW-0812">Transmembrane</keyword>
<dbReference type="AlphaFoldDB" id="A0A667WTD5"/>
<reference evidence="5" key="3">
    <citation type="submission" date="2025-09" db="UniProtKB">
        <authorList>
            <consortium name="Ensembl"/>
        </authorList>
    </citation>
    <scope>IDENTIFICATION</scope>
</reference>
<dbReference type="PANTHER" id="PTHR11860">
    <property type="entry name" value="POLYMERIC-IMMUNOGLOBULIN RECEPTOR"/>
    <property type="match status" value="1"/>
</dbReference>
<evidence type="ECO:0000313" key="6">
    <source>
        <dbReference type="Proteomes" id="UP000472263"/>
    </source>
</evidence>
<dbReference type="InterPro" id="IPR036179">
    <property type="entry name" value="Ig-like_dom_sf"/>
</dbReference>
<dbReference type="Pfam" id="PF07686">
    <property type="entry name" value="V-set"/>
    <property type="match status" value="1"/>
</dbReference>
<dbReference type="GO" id="GO:0004888">
    <property type="term" value="F:transmembrane signaling receptor activity"/>
    <property type="evidence" value="ECO:0007669"/>
    <property type="project" value="TreeGrafter"/>
</dbReference>
<dbReference type="InParanoid" id="A0A667WTD5"/>
<reference evidence="5" key="1">
    <citation type="submission" date="2019-06" db="EMBL/GenBank/DDBJ databases">
        <authorList>
            <consortium name="Wellcome Sanger Institute Data Sharing"/>
        </authorList>
    </citation>
    <scope>NUCLEOTIDE SEQUENCE [LARGE SCALE GENOMIC DNA]</scope>
</reference>
<evidence type="ECO:0000259" key="4">
    <source>
        <dbReference type="Pfam" id="PF07686"/>
    </source>
</evidence>
<evidence type="ECO:0000256" key="2">
    <source>
        <dbReference type="ARBA" id="ARBA00022692"/>
    </source>
</evidence>
<dbReference type="InterPro" id="IPR050671">
    <property type="entry name" value="CD300_family_receptors"/>
</dbReference>
<keyword evidence="6" id="KW-1185">Reference proteome</keyword>
<evidence type="ECO:0000256" key="3">
    <source>
        <dbReference type="ARBA" id="ARBA00023136"/>
    </source>
</evidence>
<dbReference type="Ensembl" id="ENSMMDT00005000320.1">
    <property type="protein sequence ID" value="ENSMMDP00005000311.1"/>
    <property type="gene ID" value="ENSMMDG00005000217.1"/>
</dbReference>
<proteinExistence type="predicted"/>
<protein>
    <recommendedName>
        <fullName evidence="4">Immunoglobulin V-set domain-containing protein</fullName>
    </recommendedName>
</protein>
<dbReference type="SUPFAM" id="SSF48726">
    <property type="entry name" value="Immunoglobulin"/>
    <property type="match status" value="1"/>
</dbReference>
<comment type="subcellular location">
    <subcellularLocation>
        <location evidence="1">Membrane</location>
    </subcellularLocation>
</comment>
<feature type="domain" description="Immunoglobulin V-set" evidence="4">
    <location>
        <begin position="25"/>
        <end position="114"/>
    </location>
</feature>